<evidence type="ECO:0000313" key="3">
    <source>
        <dbReference type="Proteomes" id="UP000608071"/>
    </source>
</evidence>
<keyword evidence="3" id="KW-1185">Reference proteome</keyword>
<sequence length="144" mass="16806">NDSEKLNSKNEQQNVSVSENTNNEQTNDSVNLNSKNESKSISVLENKTNEQANDSDKLNSKSKSKRALVQEENDFLSQYELLKRNRKPRVEDTHTRDTYLIRNDLLARFNKLAEKQEKGFKMRMVNYLLEKELDKIEKRQGGIL</sequence>
<evidence type="ECO:0000256" key="1">
    <source>
        <dbReference type="SAM" id="MobiDB-lite"/>
    </source>
</evidence>
<proteinExistence type="predicted"/>
<reference evidence="2 3" key="1">
    <citation type="submission" date="2020-08" db="EMBL/GenBank/DDBJ databases">
        <title>A Genomic Blueprint of the Chicken Gut Microbiome.</title>
        <authorList>
            <person name="Gilroy R."/>
            <person name="Ravi A."/>
            <person name="Getino M."/>
            <person name="Pursley I."/>
            <person name="Horton D.L."/>
            <person name="Alikhan N.-F."/>
            <person name="Baker D."/>
            <person name="Gharbi K."/>
            <person name="Hall N."/>
            <person name="Watson M."/>
            <person name="Adriaenssens E.M."/>
            <person name="Foster-Nyarko E."/>
            <person name="Jarju S."/>
            <person name="Secka A."/>
            <person name="Antonio M."/>
            <person name="Oren A."/>
            <person name="Chaudhuri R."/>
            <person name="La Ragione R.M."/>
            <person name="Hildebrand F."/>
            <person name="Pallen M.J."/>
        </authorList>
    </citation>
    <scope>NUCLEOTIDE SEQUENCE [LARGE SCALE GENOMIC DNA]</scope>
    <source>
        <strain evidence="2 3">Sa2BVA9</strain>
    </source>
</reference>
<evidence type="ECO:0000313" key="2">
    <source>
        <dbReference type="EMBL" id="MBD7971098.1"/>
    </source>
</evidence>
<dbReference type="RefSeq" id="WP_191804750.1">
    <property type="nucleotide sequence ID" value="NZ_JACSQL010000020.1"/>
</dbReference>
<feature type="region of interest" description="Disordered" evidence="1">
    <location>
        <begin position="1"/>
        <end position="67"/>
    </location>
</feature>
<gene>
    <name evidence="2" type="ORF">H9647_23800</name>
</gene>
<accession>A0ABR8T6C4</accession>
<dbReference type="Proteomes" id="UP000608071">
    <property type="component" value="Unassembled WGS sequence"/>
</dbReference>
<organism evidence="2 3">
    <name type="scientific">Paenibacillus gallinarum</name>
    <dbReference type="NCBI Taxonomy" id="2762232"/>
    <lineage>
        <taxon>Bacteria</taxon>
        <taxon>Bacillati</taxon>
        <taxon>Bacillota</taxon>
        <taxon>Bacilli</taxon>
        <taxon>Bacillales</taxon>
        <taxon>Paenibacillaceae</taxon>
        <taxon>Paenibacillus</taxon>
    </lineage>
</organism>
<name>A0ABR8T6C4_9BACL</name>
<protein>
    <submittedName>
        <fullName evidence="2">Uncharacterized protein</fullName>
    </submittedName>
</protein>
<feature type="non-terminal residue" evidence="2">
    <location>
        <position position="1"/>
    </location>
</feature>
<feature type="compositionally biased region" description="Polar residues" evidence="1">
    <location>
        <begin position="9"/>
        <end position="52"/>
    </location>
</feature>
<dbReference type="EMBL" id="JACSQL010000020">
    <property type="protein sequence ID" value="MBD7971098.1"/>
    <property type="molecule type" value="Genomic_DNA"/>
</dbReference>
<comment type="caution">
    <text evidence="2">The sequence shown here is derived from an EMBL/GenBank/DDBJ whole genome shotgun (WGS) entry which is preliminary data.</text>
</comment>